<dbReference type="PANTHER" id="PTHR43617">
    <property type="entry name" value="L-AMINO ACID N-ACETYLTRANSFERASE"/>
    <property type="match status" value="1"/>
</dbReference>
<accession>A7I1L0</accession>
<dbReference type="InterPro" id="IPR016181">
    <property type="entry name" value="Acyl_CoA_acyltransferase"/>
</dbReference>
<feature type="domain" description="N-acetyltransferase" evidence="1">
    <location>
        <begin position="1"/>
        <end position="182"/>
    </location>
</feature>
<evidence type="ECO:0000313" key="2">
    <source>
        <dbReference type="EMBL" id="ABS52281.1"/>
    </source>
</evidence>
<dbReference type="CDD" id="cd04301">
    <property type="entry name" value="NAT_SF"/>
    <property type="match status" value="1"/>
</dbReference>
<sequence length="182" mass="21120">MIRQAKIEDAKAATKLLYLAMDDMIYDLTGQKDLKSAFLVYEDFFKMQKNRLSFENTYVYVKNNEIVGAIVIYDGNEIKSLDSTLNENIQKLGLKYKIIPECDSSDVYLDSLAVDERFRGRGIAKELINFAFEIAVKRHKPLSLLVEQNNKTAQAVYDKLGFKFSKNKILYSHLYFYLKKIN</sequence>
<dbReference type="Pfam" id="PF00583">
    <property type="entry name" value="Acetyltransf_1"/>
    <property type="match status" value="1"/>
</dbReference>
<dbReference type="RefSeq" id="WP_012108690.1">
    <property type="nucleotide sequence ID" value="NC_009714.1"/>
</dbReference>
<dbReference type="EMBL" id="CP000776">
    <property type="protein sequence ID" value="ABS52281.1"/>
    <property type="molecule type" value="Genomic_DNA"/>
</dbReference>
<dbReference type="KEGG" id="cha:CHAB381_0836"/>
<dbReference type="Gene3D" id="3.40.630.30">
    <property type="match status" value="1"/>
</dbReference>
<evidence type="ECO:0000259" key="1">
    <source>
        <dbReference type="PROSITE" id="PS51186"/>
    </source>
</evidence>
<proteinExistence type="predicted"/>
<dbReference type="SUPFAM" id="SSF55729">
    <property type="entry name" value="Acyl-CoA N-acyltransferases (Nat)"/>
    <property type="match status" value="1"/>
</dbReference>
<keyword evidence="2" id="KW-0808">Transferase</keyword>
<dbReference type="PROSITE" id="PS51186">
    <property type="entry name" value="GNAT"/>
    <property type="match status" value="1"/>
</dbReference>
<dbReference type="GO" id="GO:0016747">
    <property type="term" value="F:acyltransferase activity, transferring groups other than amino-acyl groups"/>
    <property type="evidence" value="ECO:0007669"/>
    <property type="project" value="InterPro"/>
</dbReference>
<dbReference type="eggNOG" id="COG0456">
    <property type="taxonomic scope" value="Bacteria"/>
</dbReference>
<dbReference type="PANTHER" id="PTHR43617:SF2">
    <property type="entry name" value="UPF0039 PROTEIN SLL0451"/>
    <property type="match status" value="1"/>
</dbReference>
<dbReference type="AlphaFoldDB" id="A7I1L0"/>
<keyword evidence="3" id="KW-1185">Reference proteome</keyword>
<gene>
    <name evidence="2" type="ordered locus">CHAB381_0836</name>
</gene>
<dbReference type="HOGENOM" id="CLU_087235_2_0_7"/>
<dbReference type="InterPro" id="IPR000182">
    <property type="entry name" value="GNAT_dom"/>
</dbReference>
<protein>
    <submittedName>
        <fullName evidence="2">Acetyltransferase, gnat family</fullName>
    </submittedName>
</protein>
<organism evidence="2 3">
    <name type="scientific">Campylobacter hominis (strain ATCC BAA-381 / DSM 21671 / CCUG 45161 / LMG 19568 / NCTC 13146 / CH001A)</name>
    <dbReference type="NCBI Taxonomy" id="360107"/>
    <lineage>
        <taxon>Bacteria</taxon>
        <taxon>Pseudomonadati</taxon>
        <taxon>Campylobacterota</taxon>
        <taxon>Epsilonproteobacteria</taxon>
        <taxon>Campylobacterales</taxon>
        <taxon>Campylobacteraceae</taxon>
        <taxon>Campylobacter</taxon>
    </lineage>
</organism>
<dbReference type="STRING" id="360107.CHAB381_0836"/>
<dbReference type="InterPro" id="IPR050276">
    <property type="entry name" value="MshD_Acetyltransferase"/>
</dbReference>
<name>A7I1L0_CAMHC</name>
<dbReference type="Proteomes" id="UP000002407">
    <property type="component" value="Chromosome"/>
</dbReference>
<reference evidence="3" key="1">
    <citation type="submission" date="2007-07" db="EMBL/GenBank/DDBJ databases">
        <title>Complete genome sequence of Campylobacter hominis ATCC BAA-381, a commensal isolated from the human gastrointestinal tract.</title>
        <authorList>
            <person name="Fouts D.E."/>
            <person name="Mongodin E.F."/>
            <person name="Puiu D."/>
            <person name="Sebastian Y."/>
            <person name="Miller W.G."/>
            <person name="Mandrell R.E."/>
            <person name="Nelson K.E."/>
        </authorList>
    </citation>
    <scope>NUCLEOTIDE SEQUENCE [LARGE SCALE GENOMIC DNA]</scope>
    <source>
        <strain evidence="3">ATCC BAA-381 / LMG 19568 / NCTC 13146 / CH001A</strain>
    </source>
</reference>
<dbReference type="OrthoDB" id="5319888at2"/>
<evidence type="ECO:0000313" key="3">
    <source>
        <dbReference type="Proteomes" id="UP000002407"/>
    </source>
</evidence>